<dbReference type="GeneID" id="11519750"/>
<dbReference type="EMBL" id="CP003013">
    <property type="protein sequence ID" value="AEO70167.1"/>
    <property type="molecule type" value="Genomic_DNA"/>
</dbReference>
<dbReference type="InterPro" id="IPR017956">
    <property type="entry name" value="AT_hook_DNA-bd_motif"/>
</dbReference>
<dbReference type="eggNOG" id="ENOG502S1CP">
    <property type="taxonomic scope" value="Eukaryota"/>
</dbReference>
<evidence type="ECO:0000256" key="1">
    <source>
        <dbReference type="SAM" id="MobiDB-lite"/>
    </source>
</evidence>
<feature type="compositionally biased region" description="Low complexity" evidence="1">
    <location>
        <begin position="196"/>
        <end position="209"/>
    </location>
</feature>
<dbReference type="InterPro" id="IPR036420">
    <property type="entry name" value="BRCT_dom_sf"/>
</dbReference>
<dbReference type="InterPro" id="IPR022047">
    <property type="entry name" value="Microcephalin-like"/>
</dbReference>
<feature type="compositionally biased region" description="Polar residues" evidence="1">
    <location>
        <begin position="1027"/>
        <end position="1047"/>
    </location>
</feature>
<feature type="region of interest" description="Disordered" evidence="1">
    <location>
        <begin position="1018"/>
        <end position="1049"/>
    </location>
</feature>
<dbReference type="KEGG" id="ttt:THITE_2121214"/>
<dbReference type="Proteomes" id="UP000008181">
    <property type="component" value="Chromosome 5"/>
</dbReference>
<feature type="compositionally biased region" description="Low complexity" evidence="1">
    <location>
        <begin position="218"/>
        <end position="238"/>
    </location>
</feature>
<feature type="compositionally biased region" description="Basic and acidic residues" evidence="1">
    <location>
        <begin position="184"/>
        <end position="193"/>
    </location>
</feature>
<dbReference type="GO" id="GO:0003677">
    <property type="term" value="F:DNA binding"/>
    <property type="evidence" value="ECO:0007669"/>
    <property type="project" value="InterPro"/>
</dbReference>
<feature type="compositionally biased region" description="Low complexity" evidence="1">
    <location>
        <begin position="1104"/>
        <end position="1116"/>
    </location>
</feature>
<evidence type="ECO:0000313" key="3">
    <source>
        <dbReference type="EMBL" id="AEO70167.1"/>
    </source>
</evidence>
<feature type="domain" description="BRCT" evidence="2">
    <location>
        <begin position="888"/>
        <end position="995"/>
    </location>
</feature>
<feature type="region of interest" description="Disordered" evidence="1">
    <location>
        <begin position="842"/>
        <end position="882"/>
    </location>
</feature>
<dbReference type="PANTHER" id="PTHR14625">
    <property type="entry name" value="MICROCEPHALIN"/>
    <property type="match status" value="1"/>
</dbReference>
<protein>
    <recommendedName>
        <fullName evidence="2">BRCT domain-containing protein</fullName>
    </recommendedName>
</protein>
<dbReference type="Gene3D" id="3.40.50.10190">
    <property type="entry name" value="BRCT domain"/>
    <property type="match status" value="1"/>
</dbReference>
<evidence type="ECO:0000259" key="2">
    <source>
        <dbReference type="PROSITE" id="PS50172"/>
    </source>
</evidence>
<dbReference type="GO" id="GO:0000278">
    <property type="term" value="P:mitotic cell cycle"/>
    <property type="evidence" value="ECO:0007669"/>
    <property type="project" value="TreeGrafter"/>
</dbReference>
<dbReference type="CDD" id="cd17716">
    <property type="entry name" value="BRCT_microcephalin_rpt1"/>
    <property type="match status" value="1"/>
</dbReference>
<dbReference type="AlphaFoldDB" id="G2REN4"/>
<dbReference type="OrthoDB" id="2384350at2759"/>
<dbReference type="SUPFAM" id="SSF52113">
    <property type="entry name" value="BRCT domain"/>
    <property type="match status" value="1"/>
</dbReference>
<dbReference type="PANTHER" id="PTHR14625:SF3">
    <property type="entry name" value="MICROCEPHALIN"/>
    <property type="match status" value="1"/>
</dbReference>
<feature type="region of interest" description="Disordered" evidence="1">
    <location>
        <begin position="288"/>
        <end position="344"/>
    </location>
</feature>
<keyword evidence="4" id="KW-1185">Reference proteome</keyword>
<feature type="compositionally biased region" description="Basic residues" evidence="1">
    <location>
        <begin position="1"/>
        <end position="12"/>
    </location>
</feature>
<proteinExistence type="predicted"/>
<accession>G2REN4</accession>
<feature type="compositionally biased region" description="Low complexity" evidence="1">
    <location>
        <begin position="545"/>
        <end position="554"/>
    </location>
</feature>
<dbReference type="PROSITE" id="PS50172">
    <property type="entry name" value="BRCT"/>
    <property type="match status" value="1"/>
</dbReference>
<feature type="region of interest" description="Disordered" evidence="1">
    <location>
        <begin position="523"/>
        <end position="564"/>
    </location>
</feature>
<dbReference type="RefSeq" id="XP_003656503.1">
    <property type="nucleotide sequence ID" value="XM_003656455.1"/>
</dbReference>
<organism evidence="3 4">
    <name type="scientific">Thermothielavioides terrestris (strain ATCC 38088 / NRRL 8126)</name>
    <name type="common">Thielavia terrestris</name>
    <dbReference type="NCBI Taxonomy" id="578455"/>
    <lineage>
        <taxon>Eukaryota</taxon>
        <taxon>Fungi</taxon>
        <taxon>Dikarya</taxon>
        <taxon>Ascomycota</taxon>
        <taxon>Pezizomycotina</taxon>
        <taxon>Sordariomycetes</taxon>
        <taxon>Sordariomycetidae</taxon>
        <taxon>Sordariales</taxon>
        <taxon>Chaetomiaceae</taxon>
        <taxon>Thermothielavioides</taxon>
        <taxon>Thermothielavioides terrestris</taxon>
    </lineage>
</organism>
<evidence type="ECO:0000313" key="4">
    <source>
        <dbReference type="Proteomes" id="UP000008181"/>
    </source>
</evidence>
<feature type="region of interest" description="Disordered" evidence="1">
    <location>
        <begin position="738"/>
        <end position="768"/>
    </location>
</feature>
<feature type="compositionally biased region" description="Polar residues" evidence="1">
    <location>
        <begin position="154"/>
        <end position="176"/>
    </location>
</feature>
<feature type="region of interest" description="Disordered" evidence="1">
    <location>
        <begin position="1"/>
        <end position="253"/>
    </location>
</feature>
<feature type="compositionally biased region" description="Low complexity" evidence="1">
    <location>
        <begin position="13"/>
        <end position="44"/>
    </location>
</feature>
<feature type="region of interest" description="Disordered" evidence="1">
    <location>
        <begin position="1063"/>
        <end position="1129"/>
    </location>
</feature>
<name>G2REN4_THETT</name>
<sequence length="1192" mass="127388">MDAHSPPKRMTRARAAAATSESAAKSTRAVTTTAKARTTRSSSTNDVARTAIKRKSPADEDEEDRELAPAKKMPTGDAKPTRGRGRPKKVAFEQAPAEPAPEPAPATTVRTRGRPKKTVDPVADEPVSSKRTTRNKKSERAAGEEMGPAAEPIKNSTRGRPAISTSATKTETQSLSKPAIKKTVKFEEPEKENMVPATKTAPTTGTAAGLRGKPVRKAASATAARSSRSTRAAASTAEPTEKEEKPAPLSPKKVNQLVLNLRVESDDELGMDEKVPVKRLKKLPIKPALGATKPPSRAKTAAPCVENDENAASVARPETEAGNMLASPAKRLPPSPWKGSIKKSPARRVEGLLTTTALQLDSQDTGAPTKTGLLLSPAKRQPLNLNPPGADGINGTGASPVKLSLLSSPAKRPISPAKPLSKTIGEKERMNQSPAAEPTLLATPLAPGVSGIFEERRSEENALDRQPIGDIVPESPKGLGFPGRLSAVLPRHADPTLTPPMLALPEEAAQHEVQDGAVEQVAEQSANVMSSGEPMALDREQTEGPAAQSASTTPPSSPPKAPNPMFELREQVLNPYDNGLDLESDDESPAGQNRFTSAFTALPTTPCAAHTISPNDVTRSAGGSAAIRFQSDSKFGFTPLAQQLSRWTAAPSPIKAEIPSAPVSGRETEASSTLMEPAQSTFFEDEMHARPEATELDEEASTDLEDDGEPILEDVSFTEEDAALAAEANDMSLLEREQNNGDALDPDDSRSHTSEQYGDENEFPVEPPVSVSNVANALSVPPVTPQRIVHREFYTVTKVPLKAADNSTPQPQVEKRSYSASRLPPVRPTERLTRDAAIIACSPSKRGDGNPFEEPSKQEAESLLPVTPEKSDVWSTIGTPARTPRRDVNPALLRGAVVFVDVHTSEGADASGLFVELLTQMGARCVKSWSWNPNNSSEQGGDPRVGITHVVYKDGGKRTLEKVRASRGLVQCVGVSWVLDCERENEWLDEGPYSVDTTVMPRGGARRRKSMEPRAIANLDGILVPSSAGNSSRGSRTAPSTPANNRRASALWIRSPEVCLDDNENNDIAEDNDEHGGAKWAAPLTPVPKTPAPETIARIAANLSPGSTSPSSVGSVDSEDPLARNDDSRRHQEMLTRTCPPKRTAFVELGEGILSREKDERVLMRLMAARRKSLQFAPKVGSPLAKSWKASN</sequence>
<gene>
    <name evidence="3" type="ORF">THITE_2121214</name>
</gene>
<feature type="compositionally biased region" description="Acidic residues" evidence="1">
    <location>
        <begin position="1063"/>
        <end position="1073"/>
    </location>
</feature>
<dbReference type="InterPro" id="IPR001357">
    <property type="entry name" value="BRCT_dom"/>
</dbReference>
<dbReference type="SMART" id="SM00384">
    <property type="entry name" value="AT_hook"/>
    <property type="match status" value="2"/>
</dbReference>
<dbReference type="HOGENOM" id="CLU_003029_0_0_1"/>
<dbReference type="STRING" id="578455.G2REN4"/>
<reference evidence="3 4" key="1">
    <citation type="journal article" date="2011" name="Nat. Biotechnol.">
        <title>Comparative genomic analysis of the thermophilic biomass-degrading fungi Myceliophthora thermophila and Thielavia terrestris.</title>
        <authorList>
            <person name="Berka R.M."/>
            <person name="Grigoriev I.V."/>
            <person name="Otillar R."/>
            <person name="Salamov A."/>
            <person name="Grimwood J."/>
            <person name="Reid I."/>
            <person name="Ishmael N."/>
            <person name="John T."/>
            <person name="Darmond C."/>
            <person name="Moisan M.-C."/>
            <person name="Henrissat B."/>
            <person name="Coutinho P.M."/>
            <person name="Lombard V."/>
            <person name="Natvig D.O."/>
            <person name="Lindquist E."/>
            <person name="Schmutz J."/>
            <person name="Lucas S."/>
            <person name="Harris P."/>
            <person name="Powlowski J."/>
            <person name="Bellemare A."/>
            <person name="Taylor D."/>
            <person name="Butler G."/>
            <person name="de Vries R.P."/>
            <person name="Allijn I.E."/>
            <person name="van den Brink J."/>
            <person name="Ushinsky S."/>
            <person name="Storms R."/>
            <person name="Powell A.J."/>
            <person name="Paulsen I.T."/>
            <person name="Elbourne L.D.H."/>
            <person name="Baker S.E."/>
            <person name="Magnuson J."/>
            <person name="LaBoissiere S."/>
            <person name="Clutterbuck A.J."/>
            <person name="Martinez D."/>
            <person name="Wogulis M."/>
            <person name="de Leon A.L."/>
            <person name="Rey M.W."/>
            <person name="Tsang A."/>
        </authorList>
    </citation>
    <scope>NUCLEOTIDE SEQUENCE [LARGE SCALE GENOMIC DNA]</scope>
    <source>
        <strain evidence="4">ATCC 38088 / NRRL 8126</strain>
    </source>
</reference>